<dbReference type="InterPro" id="IPR011057">
    <property type="entry name" value="Mss4-like_sf"/>
</dbReference>
<dbReference type="PANTHER" id="PTHR46081:SF8">
    <property type="entry name" value="PEPTIDE METHIONINE SULFOXIDE REDUCTASE 2"/>
    <property type="match status" value="1"/>
</dbReference>
<accession>A0AB34JUL1</accession>
<organism evidence="9 10">
    <name type="scientific">Prymnesium parvum</name>
    <name type="common">Toxic golden alga</name>
    <dbReference type="NCBI Taxonomy" id="97485"/>
    <lineage>
        <taxon>Eukaryota</taxon>
        <taxon>Haptista</taxon>
        <taxon>Haptophyta</taxon>
        <taxon>Prymnesiophyceae</taxon>
        <taxon>Prymnesiales</taxon>
        <taxon>Prymnesiaceae</taxon>
        <taxon>Prymnesium</taxon>
    </lineage>
</organism>
<name>A0AB34JUL1_PRYPA</name>
<sequence>MAASQPVEAAGFTPGLWERSLPILSASAGLIITCVWFYTICGKDPASSREKLRGLKRRRGEHCALALAPDGSLDQRDHIWRERLPAARYAALRKRITDPANLPPEDGGIFGITDDGVFLCAGCKTPLYDNDARFEAGAGWPCFYTCLPGAVRERADADGVRMELVCNACNGHLGHIFRGENWGFPPPDERHCVNSLSLLFVKKEGATSNSEDERLSEEGSACAESTGGSQFGDEDEEFERHHVKESGYDKWLRYRAELAEQR</sequence>
<evidence type="ECO:0000259" key="8">
    <source>
        <dbReference type="PROSITE" id="PS51790"/>
    </source>
</evidence>
<evidence type="ECO:0000256" key="3">
    <source>
        <dbReference type="ARBA" id="ARBA00022723"/>
    </source>
</evidence>
<dbReference type="GO" id="GO:0030091">
    <property type="term" value="P:protein repair"/>
    <property type="evidence" value="ECO:0007669"/>
    <property type="project" value="InterPro"/>
</dbReference>
<dbReference type="GO" id="GO:0033743">
    <property type="term" value="F:peptide-methionine (R)-S-oxide reductase activity"/>
    <property type="evidence" value="ECO:0007669"/>
    <property type="project" value="InterPro"/>
</dbReference>
<keyword evidence="7" id="KW-1133">Transmembrane helix</keyword>
<dbReference type="InterPro" id="IPR002579">
    <property type="entry name" value="Met_Sox_Rdtase_MsrB_dom"/>
</dbReference>
<evidence type="ECO:0000313" key="9">
    <source>
        <dbReference type="EMBL" id="KAL1525561.1"/>
    </source>
</evidence>
<keyword evidence="4" id="KW-0862">Zinc</keyword>
<keyword evidence="3" id="KW-0479">Metal-binding</keyword>
<dbReference type="Pfam" id="PF01641">
    <property type="entry name" value="SelR"/>
    <property type="match status" value="1"/>
</dbReference>
<comment type="similarity">
    <text evidence="2">Belongs to the MsrB Met sulfoxide reductase family.</text>
</comment>
<keyword evidence="5" id="KW-0560">Oxidoreductase</keyword>
<evidence type="ECO:0000256" key="7">
    <source>
        <dbReference type="SAM" id="Phobius"/>
    </source>
</evidence>
<proteinExistence type="inferred from homology"/>
<reference evidence="9 10" key="1">
    <citation type="journal article" date="2024" name="Science">
        <title>Giant polyketide synthase enzymes in the biosynthesis of giant marine polyether toxins.</title>
        <authorList>
            <person name="Fallon T.R."/>
            <person name="Shende V.V."/>
            <person name="Wierzbicki I.H."/>
            <person name="Pendleton A.L."/>
            <person name="Watervoot N.F."/>
            <person name="Auber R.P."/>
            <person name="Gonzalez D.J."/>
            <person name="Wisecaver J.H."/>
            <person name="Moore B.S."/>
        </authorList>
    </citation>
    <scope>NUCLEOTIDE SEQUENCE [LARGE SCALE GENOMIC DNA]</scope>
    <source>
        <strain evidence="9 10">12B1</strain>
    </source>
</reference>
<dbReference type="PANTHER" id="PTHR46081">
    <property type="entry name" value="PEPTIDE METHIONINE SULFOXIDE REDUCTASE 2"/>
    <property type="match status" value="1"/>
</dbReference>
<dbReference type="InterPro" id="IPR028427">
    <property type="entry name" value="Met_Sox_Rdtase_MsrB"/>
</dbReference>
<evidence type="ECO:0000256" key="1">
    <source>
        <dbReference type="ARBA" id="ARBA00001947"/>
    </source>
</evidence>
<keyword evidence="7" id="KW-0812">Transmembrane</keyword>
<protein>
    <recommendedName>
        <fullName evidence="8">MsrB domain-containing protein</fullName>
    </recommendedName>
</protein>
<feature type="transmembrane region" description="Helical" evidence="7">
    <location>
        <begin position="20"/>
        <end position="41"/>
    </location>
</feature>
<keyword evidence="10" id="KW-1185">Reference proteome</keyword>
<evidence type="ECO:0000256" key="2">
    <source>
        <dbReference type="ARBA" id="ARBA00007174"/>
    </source>
</evidence>
<dbReference type="GO" id="GO:0006979">
    <property type="term" value="P:response to oxidative stress"/>
    <property type="evidence" value="ECO:0007669"/>
    <property type="project" value="InterPro"/>
</dbReference>
<dbReference type="AlphaFoldDB" id="A0AB34JUL1"/>
<comment type="caution">
    <text evidence="9">The sequence shown here is derived from an EMBL/GenBank/DDBJ whole genome shotgun (WGS) entry which is preliminary data.</text>
</comment>
<feature type="region of interest" description="Disordered" evidence="6">
    <location>
        <begin position="209"/>
        <end position="239"/>
    </location>
</feature>
<evidence type="ECO:0000256" key="5">
    <source>
        <dbReference type="ARBA" id="ARBA00023002"/>
    </source>
</evidence>
<keyword evidence="7" id="KW-0472">Membrane</keyword>
<evidence type="ECO:0000313" key="10">
    <source>
        <dbReference type="Proteomes" id="UP001515480"/>
    </source>
</evidence>
<comment type="cofactor">
    <cofactor evidence="1">
        <name>Zn(2+)</name>
        <dbReference type="ChEBI" id="CHEBI:29105"/>
    </cofactor>
</comment>
<gene>
    <name evidence="9" type="ORF">AB1Y20_020416</name>
</gene>
<evidence type="ECO:0000256" key="4">
    <source>
        <dbReference type="ARBA" id="ARBA00022833"/>
    </source>
</evidence>
<dbReference type="Proteomes" id="UP001515480">
    <property type="component" value="Unassembled WGS sequence"/>
</dbReference>
<dbReference type="EMBL" id="JBGBPQ010000004">
    <property type="protein sequence ID" value="KAL1525561.1"/>
    <property type="molecule type" value="Genomic_DNA"/>
</dbReference>
<dbReference type="SUPFAM" id="SSF51316">
    <property type="entry name" value="Mss4-like"/>
    <property type="match status" value="1"/>
</dbReference>
<dbReference type="GO" id="GO:0046872">
    <property type="term" value="F:metal ion binding"/>
    <property type="evidence" value="ECO:0007669"/>
    <property type="project" value="UniProtKB-KW"/>
</dbReference>
<feature type="domain" description="MsrB" evidence="8">
    <location>
        <begin position="77"/>
        <end position="203"/>
    </location>
</feature>
<dbReference type="PROSITE" id="PS51790">
    <property type="entry name" value="MSRB"/>
    <property type="match status" value="1"/>
</dbReference>
<evidence type="ECO:0000256" key="6">
    <source>
        <dbReference type="SAM" id="MobiDB-lite"/>
    </source>
</evidence>
<dbReference type="Gene3D" id="2.170.150.20">
    <property type="entry name" value="Peptide methionine sulfoxide reductase"/>
    <property type="match status" value="1"/>
</dbReference>